<feature type="non-terminal residue" evidence="4">
    <location>
        <position position="301"/>
    </location>
</feature>
<comment type="similarity">
    <text evidence="2">Belongs to the NAD(P)-dependent epimerase/dehydratase family. Dihydroflavonol-4-reductase subfamily.</text>
</comment>
<organism evidence="4">
    <name type="scientific">marine metagenome</name>
    <dbReference type="NCBI Taxonomy" id="408172"/>
    <lineage>
        <taxon>unclassified sequences</taxon>
        <taxon>metagenomes</taxon>
        <taxon>ecological metagenomes</taxon>
    </lineage>
</organism>
<dbReference type="EMBL" id="UINC01001614">
    <property type="protein sequence ID" value="SUZ84941.1"/>
    <property type="molecule type" value="Genomic_DNA"/>
</dbReference>
<dbReference type="Gene3D" id="3.40.50.720">
    <property type="entry name" value="NAD(P)-binding Rossmann-like Domain"/>
    <property type="match status" value="1"/>
</dbReference>
<dbReference type="AlphaFoldDB" id="A0A381QZR4"/>
<evidence type="ECO:0000259" key="3">
    <source>
        <dbReference type="Pfam" id="PF01370"/>
    </source>
</evidence>
<keyword evidence="1" id="KW-0560">Oxidoreductase</keyword>
<protein>
    <recommendedName>
        <fullName evidence="3">NAD-dependent epimerase/dehydratase domain-containing protein</fullName>
    </recommendedName>
</protein>
<dbReference type="Pfam" id="PF01370">
    <property type="entry name" value="Epimerase"/>
    <property type="match status" value="1"/>
</dbReference>
<gene>
    <name evidence="4" type="ORF">METZ01_LOCUS37795</name>
</gene>
<reference evidence="4" key="1">
    <citation type="submission" date="2018-05" db="EMBL/GenBank/DDBJ databases">
        <authorList>
            <person name="Lanie J.A."/>
            <person name="Ng W.-L."/>
            <person name="Kazmierczak K.M."/>
            <person name="Andrzejewski T.M."/>
            <person name="Davidsen T.M."/>
            <person name="Wayne K.J."/>
            <person name="Tettelin H."/>
            <person name="Glass J.I."/>
            <person name="Rusch D."/>
            <person name="Podicherti R."/>
            <person name="Tsui H.-C.T."/>
            <person name="Winkler M.E."/>
        </authorList>
    </citation>
    <scope>NUCLEOTIDE SEQUENCE</scope>
</reference>
<feature type="domain" description="NAD-dependent epimerase/dehydratase" evidence="3">
    <location>
        <begin position="6"/>
        <end position="247"/>
    </location>
</feature>
<evidence type="ECO:0000256" key="2">
    <source>
        <dbReference type="ARBA" id="ARBA00023445"/>
    </source>
</evidence>
<evidence type="ECO:0000313" key="4">
    <source>
        <dbReference type="EMBL" id="SUZ84941.1"/>
    </source>
</evidence>
<dbReference type="SUPFAM" id="SSF51735">
    <property type="entry name" value="NAD(P)-binding Rossmann-fold domains"/>
    <property type="match status" value="1"/>
</dbReference>
<dbReference type="PANTHER" id="PTHR10366">
    <property type="entry name" value="NAD DEPENDENT EPIMERASE/DEHYDRATASE"/>
    <property type="match status" value="1"/>
</dbReference>
<dbReference type="InterPro" id="IPR050425">
    <property type="entry name" value="NAD(P)_dehydrat-like"/>
</dbReference>
<dbReference type="InterPro" id="IPR001509">
    <property type="entry name" value="Epimerase_deHydtase"/>
</dbReference>
<evidence type="ECO:0000256" key="1">
    <source>
        <dbReference type="ARBA" id="ARBA00023002"/>
    </source>
</evidence>
<sequence length="301" mass="32803">MTLGTVLVTGASGYIGSHVVSNLLARGRDVRATVRDASDPGRVDHLRALPVSEGGSLEIVEMDLMDADSVSRAVAGCCEVIHTAAAVRITAKKPQSQIVDPSVIGTQNVLDAIDAEGSVERLVHTSSTAAIRPMKWQDGQTLTTETWADDATLEGNPYGLAKFSAERLVRDWHSAKDVSSRPRMVTVNPCIVFGPPLSKRHLRGSVSFIMTLLRREIPFVIPMHVSIVDVRDVAEAHVRALTMGEDAGRYLVVSGQMWFKEIARALKSSHPDLRVPTLQIPYSLSLVVSLFHPKINLSWAR</sequence>
<dbReference type="PANTHER" id="PTHR10366:SF564">
    <property type="entry name" value="STEROL-4-ALPHA-CARBOXYLATE 3-DEHYDROGENASE, DECARBOXYLATING"/>
    <property type="match status" value="1"/>
</dbReference>
<dbReference type="InterPro" id="IPR036291">
    <property type="entry name" value="NAD(P)-bd_dom_sf"/>
</dbReference>
<accession>A0A381QZR4</accession>
<dbReference type="GO" id="GO:0016616">
    <property type="term" value="F:oxidoreductase activity, acting on the CH-OH group of donors, NAD or NADP as acceptor"/>
    <property type="evidence" value="ECO:0007669"/>
    <property type="project" value="TreeGrafter"/>
</dbReference>
<name>A0A381QZR4_9ZZZZ</name>
<proteinExistence type="inferred from homology"/>